<evidence type="ECO:0000313" key="16">
    <source>
        <dbReference type="EMBL" id="MEJ6400469.1"/>
    </source>
</evidence>
<dbReference type="PANTHER" id="PTHR43472:SF1">
    <property type="entry name" value="PHOSPHORIBOSYLAMINE--GLYCINE LIGASE, CHLOROPLASTIC"/>
    <property type="match status" value="1"/>
</dbReference>
<evidence type="ECO:0000256" key="7">
    <source>
        <dbReference type="ARBA" id="ARBA00022755"/>
    </source>
</evidence>
<dbReference type="EC" id="6.3.4.13" evidence="4 13"/>
<dbReference type="Gene3D" id="3.30.1490.20">
    <property type="entry name" value="ATP-grasp fold, A domain"/>
    <property type="match status" value="1"/>
</dbReference>
<evidence type="ECO:0000256" key="14">
    <source>
        <dbReference type="PROSITE-ProRule" id="PRU00409"/>
    </source>
</evidence>
<dbReference type="Pfam" id="PF01071">
    <property type="entry name" value="GARS_A"/>
    <property type="match status" value="1"/>
</dbReference>
<dbReference type="SUPFAM" id="SSF56059">
    <property type="entry name" value="Glutathione synthetase ATP-binding domain-like"/>
    <property type="match status" value="1"/>
</dbReference>
<dbReference type="Pfam" id="PF02844">
    <property type="entry name" value="GARS_N"/>
    <property type="match status" value="1"/>
</dbReference>
<protein>
    <recommendedName>
        <fullName evidence="4 13">Phosphoribosylamine--glycine ligase</fullName>
        <ecNumber evidence="4 13">6.3.4.13</ecNumber>
    </recommendedName>
    <alternativeName>
        <fullName evidence="13">GARS</fullName>
    </alternativeName>
    <alternativeName>
        <fullName evidence="11 13">Glycinamide ribonucleotide synthetase</fullName>
    </alternativeName>
    <alternativeName>
        <fullName evidence="12 13">Phosphoribosylglycinamide synthetase</fullName>
    </alternativeName>
</protein>
<keyword evidence="5 13" id="KW-0436">Ligase</keyword>
<comment type="pathway">
    <text evidence="3 13">Purine metabolism; IMP biosynthesis via de novo pathway; N(1)-(5-phospho-D-ribosyl)glycinamide from 5-phospho-alpha-D-ribose 1-diphosphate: step 2/2.</text>
</comment>
<dbReference type="InterPro" id="IPR011054">
    <property type="entry name" value="Rudment_hybrid_motif"/>
</dbReference>
<comment type="cofactor">
    <cofactor evidence="1">
        <name>Mn(2+)</name>
        <dbReference type="ChEBI" id="CHEBI:29035"/>
    </cofactor>
</comment>
<comment type="similarity">
    <text evidence="10 13">Belongs to the GARS family.</text>
</comment>
<dbReference type="RefSeq" id="WP_339960278.1">
    <property type="nucleotide sequence ID" value="NZ_JAWMWH010000001.1"/>
</dbReference>
<dbReference type="Gene3D" id="3.30.470.20">
    <property type="entry name" value="ATP-grasp fold, B domain"/>
    <property type="match status" value="1"/>
</dbReference>
<evidence type="ECO:0000256" key="11">
    <source>
        <dbReference type="ARBA" id="ARBA00042242"/>
    </source>
</evidence>
<evidence type="ECO:0000259" key="15">
    <source>
        <dbReference type="PROSITE" id="PS50975"/>
    </source>
</evidence>
<name>A0ABU8SKR8_9LACO</name>
<gene>
    <name evidence="13 16" type="primary">purD</name>
    <name evidence="16" type="ORF">R4146_04765</name>
</gene>
<keyword evidence="7 13" id="KW-0658">Purine biosynthesis</keyword>
<dbReference type="GO" id="GO:0004637">
    <property type="term" value="F:phosphoribosylamine-glycine ligase activity"/>
    <property type="evidence" value="ECO:0007669"/>
    <property type="project" value="UniProtKB-EC"/>
</dbReference>
<dbReference type="InterPro" id="IPR020560">
    <property type="entry name" value="PRibGlycinamide_synth_C-dom"/>
</dbReference>
<dbReference type="InterPro" id="IPR013815">
    <property type="entry name" value="ATP_grasp_subdomain_1"/>
</dbReference>
<evidence type="ECO:0000256" key="5">
    <source>
        <dbReference type="ARBA" id="ARBA00022598"/>
    </source>
</evidence>
<keyword evidence="6 14" id="KW-0547">Nucleotide-binding</keyword>
<evidence type="ECO:0000256" key="1">
    <source>
        <dbReference type="ARBA" id="ARBA00001936"/>
    </source>
</evidence>
<dbReference type="InterPro" id="IPR037123">
    <property type="entry name" value="PRibGlycinamide_synth_C_sf"/>
</dbReference>
<dbReference type="InterPro" id="IPR020562">
    <property type="entry name" value="PRibGlycinamide_synth_N"/>
</dbReference>
<dbReference type="SUPFAM" id="SSF52440">
    <property type="entry name" value="PreATP-grasp domain"/>
    <property type="match status" value="1"/>
</dbReference>
<evidence type="ECO:0000256" key="9">
    <source>
        <dbReference type="ARBA" id="ARBA00023211"/>
    </source>
</evidence>
<dbReference type="InterPro" id="IPR011761">
    <property type="entry name" value="ATP-grasp"/>
</dbReference>
<evidence type="ECO:0000256" key="6">
    <source>
        <dbReference type="ARBA" id="ARBA00022741"/>
    </source>
</evidence>
<organism evidence="16 17">
    <name type="scientific">Nicoliella lavandulae</name>
    <dbReference type="NCBI Taxonomy" id="3082954"/>
    <lineage>
        <taxon>Bacteria</taxon>
        <taxon>Bacillati</taxon>
        <taxon>Bacillota</taxon>
        <taxon>Bacilli</taxon>
        <taxon>Lactobacillales</taxon>
        <taxon>Lactobacillaceae</taxon>
        <taxon>Nicoliella</taxon>
    </lineage>
</organism>
<dbReference type="Pfam" id="PF02843">
    <property type="entry name" value="GARS_C"/>
    <property type="match status" value="1"/>
</dbReference>
<dbReference type="SMART" id="SM01210">
    <property type="entry name" value="GARS_C"/>
    <property type="match status" value="1"/>
</dbReference>
<evidence type="ECO:0000313" key="17">
    <source>
        <dbReference type="Proteomes" id="UP001370590"/>
    </source>
</evidence>
<feature type="domain" description="ATP-grasp" evidence="15">
    <location>
        <begin position="109"/>
        <end position="311"/>
    </location>
</feature>
<dbReference type="Gene3D" id="3.40.50.20">
    <property type="match status" value="1"/>
</dbReference>
<dbReference type="SUPFAM" id="SSF51246">
    <property type="entry name" value="Rudiment single hybrid motif"/>
    <property type="match status" value="1"/>
</dbReference>
<dbReference type="InterPro" id="IPR020561">
    <property type="entry name" value="PRibGlycinamid_synth_ATP-grasp"/>
</dbReference>
<sequence>MENWLLVGSGGREYSMAQKLVENGNRNVYVAPGNPMMDQIQNVGTIDLDEMDFDGLIEFAKNNHIDWTLVGPEAPLSKGIVDAFRNAGLNIFGPSKVAAQLESSKAYAKQIMANQGVATAAYQEFNNADAAIEYVKKGSFPVVIKANGLAAGKGVIIAEDEAKAVASIKHLFETKPNSEVLIEEFMQGQEFSFIVMANGTQVVPMQIAQDHKRLLNGDKGPNTGGMGAYSPVPQFDQSIIDGAMNDIIKPVLLEMQNQGHPFTGFLYAGLIQTAQGTKVIEFNVRMGDPETQVILPQMESDFGTVIESLMDGDPIEPVWQHGRFYLGAVIAAAGYPGPHKDHLPLPTFADDIHVSYAGVANVDDQLVSHGGRVLMAIASDADLKQAQRKVNRALQESVNTDDYEYRTDIGSKAFK</sequence>
<evidence type="ECO:0000256" key="3">
    <source>
        <dbReference type="ARBA" id="ARBA00005174"/>
    </source>
</evidence>
<dbReference type="EMBL" id="JAWMWH010000001">
    <property type="protein sequence ID" value="MEJ6400469.1"/>
    <property type="molecule type" value="Genomic_DNA"/>
</dbReference>
<reference evidence="16 17" key="1">
    <citation type="submission" date="2023-10" db="EMBL/GenBank/DDBJ databases">
        <title>Nicoliella lavandulae sp. nov. isolated from Lavandula angustifolia flowers.</title>
        <authorList>
            <person name="Alcantara C."/>
            <person name="Zuniga M."/>
            <person name="Landete J.M."/>
            <person name="Monedero V."/>
        </authorList>
    </citation>
    <scope>NUCLEOTIDE SEQUENCE [LARGE SCALE GENOMIC DNA]</scope>
    <source>
        <strain evidence="16 17">Es01</strain>
    </source>
</reference>
<proteinExistence type="inferred from homology"/>
<dbReference type="Gene3D" id="3.90.600.10">
    <property type="entry name" value="Phosphoribosylglycinamide synthetase, C-terminal domain"/>
    <property type="match status" value="1"/>
</dbReference>
<dbReference type="InterPro" id="IPR016185">
    <property type="entry name" value="PreATP-grasp_dom_sf"/>
</dbReference>
<dbReference type="SMART" id="SM01209">
    <property type="entry name" value="GARS_A"/>
    <property type="match status" value="1"/>
</dbReference>
<evidence type="ECO:0000256" key="10">
    <source>
        <dbReference type="ARBA" id="ARBA00038345"/>
    </source>
</evidence>
<dbReference type="HAMAP" id="MF_00138">
    <property type="entry name" value="GARS"/>
    <property type="match status" value="1"/>
</dbReference>
<keyword evidence="17" id="KW-1185">Reference proteome</keyword>
<keyword evidence="8 14" id="KW-0067">ATP-binding</keyword>
<evidence type="ECO:0000256" key="13">
    <source>
        <dbReference type="HAMAP-Rule" id="MF_00138"/>
    </source>
</evidence>
<comment type="caution">
    <text evidence="16">The sequence shown here is derived from an EMBL/GenBank/DDBJ whole genome shotgun (WGS) entry which is preliminary data.</text>
</comment>
<keyword evidence="9" id="KW-0464">Manganese</keyword>
<comment type="catalytic activity">
    <reaction evidence="13">
        <text>5-phospho-beta-D-ribosylamine + glycine + ATP = N(1)-(5-phospho-beta-D-ribosyl)glycinamide + ADP + phosphate + H(+)</text>
        <dbReference type="Rhea" id="RHEA:17453"/>
        <dbReference type="ChEBI" id="CHEBI:15378"/>
        <dbReference type="ChEBI" id="CHEBI:30616"/>
        <dbReference type="ChEBI" id="CHEBI:43474"/>
        <dbReference type="ChEBI" id="CHEBI:57305"/>
        <dbReference type="ChEBI" id="CHEBI:58681"/>
        <dbReference type="ChEBI" id="CHEBI:143788"/>
        <dbReference type="ChEBI" id="CHEBI:456216"/>
        <dbReference type="EC" id="6.3.4.13"/>
    </reaction>
</comment>
<dbReference type="InterPro" id="IPR000115">
    <property type="entry name" value="PRibGlycinamide_synth"/>
</dbReference>
<accession>A0ABU8SKR8</accession>
<dbReference type="PROSITE" id="PS50975">
    <property type="entry name" value="ATP_GRASP"/>
    <property type="match status" value="1"/>
</dbReference>
<dbReference type="PANTHER" id="PTHR43472">
    <property type="entry name" value="PHOSPHORIBOSYLAMINE--GLYCINE LIGASE"/>
    <property type="match status" value="1"/>
</dbReference>
<comment type="cofactor">
    <cofactor evidence="2">
        <name>Mg(2+)</name>
        <dbReference type="ChEBI" id="CHEBI:18420"/>
    </cofactor>
</comment>
<dbReference type="NCBIfam" id="TIGR00877">
    <property type="entry name" value="purD"/>
    <property type="match status" value="1"/>
</dbReference>
<evidence type="ECO:0000256" key="2">
    <source>
        <dbReference type="ARBA" id="ARBA00001946"/>
    </source>
</evidence>
<evidence type="ECO:0000256" key="12">
    <source>
        <dbReference type="ARBA" id="ARBA00042864"/>
    </source>
</evidence>
<evidence type="ECO:0000256" key="8">
    <source>
        <dbReference type="ARBA" id="ARBA00022840"/>
    </source>
</evidence>
<evidence type="ECO:0000256" key="4">
    <source>
        <dbReference type="ARBA" id="ARBA00013255"/>
    </source>
</evidence>
<dbReference type="Proteomes" id="UP001370590">
    <property type="component" value="Unassembled WGS sequence"/>
</dbReference>